<feature type="compositionally biased region" description="Polar residues" evidence="1">
    <location>
        <begin position="1567"/>
        <end position="1576"/>
    </location>
</feature>
<dbReference type="InterPro" id="IPR024613">
    <property type="entry name" value="Huntingtin_N_HEAT_rpt-2"/>
</dbReference>
<accession>W8AWX0</accession>
<organism evidence="2">
    <name type="scientific">Ceratitis capitata</name>
    <name type="common">Mediterranean fruit fly</name>
    <name type="synonym">Tephritis capitata</name>
    <dbReference type="NCBI Taxonomy" id="7213"/>
    <lineage>
        <taxon>Eukaryota</taxon>
        <taxon>Metazoa</taxon>
        <taxon>Ecdysozoa</taxon>
        <taxon>Arthropoda</taxon>
        <taxon>Hexapoda</taxon>
        <taxon>Insecta</taxon>
        <taxon>Pterygota</taxon>
        <taxon>Neoptera</taxon>
        <taxon>Endopterygota</taxon>
        <taxon>Diptera</taxon>
        <taxon>Brachycera</taxon>
        <taxon>Muscomorpha</taxon>
        <taxon>Tephritoidea</taxon>
        <taxon>Tephritidae</taxon>
        <taxon>Ceratitis</taxon>
        <taxon>Ceratitis</taxon>
    </lineage>
</organism>
<protein>
    <submittedName>
        <fullName evidence="2">Huntingtin</fullName>
    </submittedName>
</protein>
<feature type="non-terminal residue" evidence="2">
    <location>
        <position position="1593"/>
    </location>
</feature>
<feature type="compositionally biased region" description="Low complexity" evidence="1">
    <location>
        <begin position="1527"/>
        <end position="1543"/>
    </location>
</feature>
<dbReference type="SUPFAM" id="SSF48371">
    <property type="entry name" value="ARM repeat"/>
    <property type="match status" value="1"/>
</dbReference>
<feature type="non-terminal residue" evidence="2">
    <location>
        <position position="1"/>
    </location>
</feature>
<feature type="region of interest" description="Disordered" evidence="1">
    <location>
        <begin position="578"/>
        <end position="622"/>
    </location>
</feature>
<dbReference type="Pfam" id="PF12372">
    <property type="entry name" value="Htt_N-HEAT"/>
    <property type="match status" value="2"/>
</dbReference>
<feature type="compositionally biased region" description="Polar residues" evidence="1">
    <location>
        <begin position="587"/>
        <end position="600"/>
    </location>
</feature>
<dbReference type="GO" id="GO:0005737">
    <property type="term" value="C:cytoplasm"/>
    <property type="evidence" value="ECO:0007669"/>
    <property type="project" value="TreeGrafter"/>
</dbReference>
<evidence type="ECO:0000256" key="1">
    <source>
        <dbReference type="SAM" id="MobiDB-lite"/>
    </source>
</evidence>
<proteinExistence type="evidence at transcript level"/>
<dbReference type="EMBL" id="GAMC01017252">
    <property type="protein sequence ID" value="JAB89303.1"/>
    <property type="molecule type" value="mRNA"/>
</dbReference>
<feature type="region of interest" description="Disordered" evidence="1">
    <location>
        <begin position="436"/>
        <end position="489"/>
    </location>
</feature>
<gene>
    <name evidence="2" type="primary">HD</name>
</gene>
<reference evidence="2" key="2">
    <citation type="journal article" date="2014" name="BMC Genomics">
        <title>A genomic perspective to assessing quality of mass-reared SIT flies used in Mediterranean fruit fly (Ceratitis capitata) eradication in California.</title>
        <authorList>
            <person name="Calla B."/>
            <person name="Hall B."/>
            <person name="Hou S."/>
            <person name="Geib S.M."/>
        </authorList>
    </citation>
    <scope>NUCLEOTIDE SEQUENCE</scope>
</reference>
<evidence type="ECO:0000313" key="2">
    <source>
        <dbReference type="EMBL" id="JAB89303.1"/>
    </source>
</evidence>
<dbReference type="PANTHER" id="PTHR10170:SF10">
    <property type="entry name" value="HUNTINGTIN"/>
    <property type="match status" value="1"/>
</dbReference>
<sequence>QQQQQQQPPPPSYDYFEEPTIYAQIDHYKTTATGTPAGALSATTNGINAGCSSSASVSPFPPCISSPTSQGTPSTVSPGAVQMYTMPSHPGGYHTLPHNHHHQQQQHQQQNNEIYTASPAASTNKIDNQYSGVSAFGDDKSLSPATYETNFNLLWDFFDYHLFSGLPLQLRNLFRAVSAPSLPPTTITAAEVTATAAAASALVGDCAGDFSFVLPQRQRREEEKLLAKVLYRMTNKLMELEDKNAQFGIIYTLKMLLEHFNFIDYQRAWMEFNFIEICQRFSYYNYATAVDLACQNDLIDVTGKLLAGYILASTLSADQPERPLQLQLDQLLVHIMKILNIYYHLITQQKPQLFVKVQKSDIFVNAKELALVQSIGYFGSDYIYIKLYNILRSANDSYKITINQESGRLLISLLRTCLNALSLCIELRAHTHHAPLPAGTPTGSHTPSHVHGVGGGKQRGSNSPNSVAATTETTPIHGPNLGGSGQSVGSPTVFPSSAILKLVEEILQYLGKLVNYAPGECIACLRQLLKYLFGQNYGNQQREYYATFIRPYFVVRSKGQQLQQQQLLARQLQQQHLTPQKQKQQKWSAHNNNKQQQAETQWGAGSRRSSKGTQGGGSVGGEHQQAMTVLHAINYSVTTTPPATTSVTTPAATAASLRGAAGDGLSPPTTTTSTVTHNEANIIGTQATYANPGQAPIDFGHATVSGGAAVASSNNLNQLHLTSTEYYRLMGELFASGLNLQVTTKSERASECVKHIKLFEPLVIHCLMLFLKSNARVQAPILELLSQLLELNVTYSVLDSKNVIFDQILNNLDLIENGIVRNGSIIIPPMIKFLILLTHKSDRKLITIPKIISITNNLLANNAVLDCAVLALKSLAYEIFFMPPVGGNAALHTLADYRAPFQSPVTRSPVQQRRHAAEEAAAAAAAAEALLASSRELDTQKEVVLGMLEKFVAANELQRVVGLLLLRERCAQQMERRGEGFDVDSAEKQSSGCNFESTLLQDPSVVFALICRAMCDGRLVVHNWRDFHLLESCFKNYSKYVLADSKNFLALLQLFLTEGVEQNFSALAHATIILANVILKTEEIYLVNHIKLYLKNHPAVEERERSRNQQQEQQKAAHWLLDGPSTSTAAARAAASAFGSAATSSGSISEINYFAKVLCEKLENCLDAVTGSAKTTTTTSNAYGDVAYSLLVSRFVAALHEVCCRSRHKDALQSVFRLLLAESALLDKYCNFLTMDQQQTEKRGAYVGARTEAGNVDDNSSIQPPVSCVLAATGQALQLQLKVLKLLSAMKLLDPVVMLQLLKQQKQRAYQQQRGGQRELQMVTNKERVKGYDNMQRTLLSEICQQNSDARDWSVQQVRQLLESGGGAVLNFLITENFAFISDLCEVAAGEVETSGAVWLNALLQHANALNKHTIYALPPFLLNLCNASCINENYDVEVVLLSLQLLHRLHSRSKNSRALQVRLERVARRLVFNCSSAMVKRQQLLKQLRELAGERLTAKEEDGSSSTFWQQLLLDTPEYKLAAQPLAEQKQEEQQQQQQHLQQHNHAHTHALAAHQHQHQHQHQHGSSTSPFKPPNSTASCWCYGDSSYHMK</sequence>
<dbReference type="OrthoDB" id="5843397at2759"/>
<feature type="region of interest" description="Disordered" evidence="1">
    <location>
        <begin position="1527"/>
        <end position="1576"/>
    </location>
</feature>
<name>W8AWX0_CERCA</name>
<dbReference type="PANTHER" id="PTHR10170">
    <property type="entry name" value="HUNTINGTON DISEASE PROTEIN"/>
    <property type="match status" value="1"/>
</dbReference>
<dbReference type="InterPro" id="IPR028426">
    <property type="entry name" value="Huntingtin_fam"/>
</dbReference>
<feature type="region of interest" description="Disordered" evidence="1">
    <location>
        <begin position="89"/>
        <end position="112"/>
    </location>
</feature>
<reference evidence="2" key="1">
    <citation type="submission" date="2013-07" db="EMBL/GenBank/DDBJ databases">
        <authorList>
            <person name="Geib S."/>
        </authorList>
    </citation>
    <scope>NUCLEOTIDE SEQUENCE</scope>
</reference>
<feature type="compositionally biased region" description="Polar residues" evidence="1">
    <location>
        <begin position="459"/>
        <end position="474"/>
    </location>
</feature>
<dbReference type="InterPro" id="IPR016024">
    <property type="entry name" value="ARM-type_fold"/>
</dbReference>